<keyword evidence="2" id="KW-1133">Transmembrane helix</keyword>
<feature type="transmembrane region" description="Helical" evidence="2">
    <location>
        <begin position="106"/>
        <end position="128"/>
    </location>
</feature>
<gene>
    <name evidence="4" type="ORF">H7344_10870</name>
</gene>
<feature type="transmembrane region" description="Helical" evidence="2">
    <location>
        <begin position="41"/>
        <end position="61"/>
    </location>
</feature>
<dbReference type="InterPro" id="IPR053150">
    <property type="entry name" value="Teicoplanin_resist-assoc"/>
</dbReference>
<keyword evidence="5" id="KW-1185">Reference proteome</keyword>
<dbReference type="InterPro" id="IPR006976">
    <property type="entry name" value="VanZ-like"/>
</dbReference>
<dbReference type="RefSeq" id="WP_186346047.1">
    <property type="nucleotide sequence ID" value="NZ_BMMR01000005.1"/>
</dbReference>
<feature type="transmembrane region" description="Helical" evidence="2">
    <location>
        <begin position="213"/>
        <end position="234"/>
    </location>
</feature>
<feature type="transmembrane region" description="Helical" evidence="2">
    <location>
        <begin position="254"/>
        <end position="271"/>
    </location>
</feature>
<dbReference type="EMBL" id="JACMYC010000005">
    <property type="protein sequence ID" value="MBC2960794.1"/>
    <property type="molecule type" value="Genomic_DNA"/>
</dbReference>
<dbReference type="Proteomes" id="UP000604001">
    <property type="component" value="Unassembled WGS sequence"/>
</dbReference>
<evidence type="ECO:0000259" key="3">
    <source>
        <dbReference type="Pfam" id="PF04892"/>
    </source>
</evidence>
<feature type="region of interest" description="Disordered" evidence="1">
    <location>
        <begin position="362"/>
        <end position="389"/>
    </location>
</feature>
<feature type="transmembrane region" description="Helical" evidence="2">
    <location>
        <begin position="6"/>
        <end position="29"/>
    </location>
</feature>
<keyword evidence="2" id="KW-0472">Membrane</keyword>
<feature type="transmembrane region" description="Helical" evidence="2">
    <location>
        <begin position="135"/>
        <end position="158"/>
    </location>
</feature>
<comment type="caution">
    <text evidence="4">The sequence shown here is derived from an EMBL/GenBank/DDBJ whole genome shotgun (WGS) entry which is preliminary data.</text>
</comment>
<accession>A0ABR6U8M4</accession>
<feature type="transmembrane region" description="Helical" evidence="2">
    <location>
        <begin position="170"/>
        <end position="192"/>
    </location>
</feature>
<proteinExistence type="predicted"/>
<organism evidence="4 5">
    <name type="scientific">Nocardioides deserti</name>
    <dbReference type="NCBI Taxonomy" id="1588644"/>
    <lineage>
        <taxon>Bacteria</taxon>
        <taxon>Bacillati</taxon>
        <taxon>Actinomycetota</taxon>
        <taxon>Actinomycetes</taxon>
        <taxon>Propionibacteriales</taxon>
        <taxon>Nocardioidaceae</taxon>
        <taxon>Nocardioides</taxon>
    </lineage>
</organism>
<evidence type="ECO:0000256" key="1">
    <source>
        <dbReference type="SAM" id="MobiDB-lite"/>
    </source>
</evidence>
<keyword evidence="2" id="KW-0812">Transmembrane</keyword>
<protein>
    <submittedName>
        <fullName evidence="4">VanZ family protein</fullName>
    </submittedName>
</protein>
<name>A0ABR6U8M4_9ACTN</name>
<dbReference type="PANTHER" id="PTHR36834">
    <property type="entry name" value="MEMBRANE PROTEIN-RELATED"/>
    <property type="match status" value="1"/>
</dbReference>
<evidence type="ECO:0000313" key="5">
    <source>
        <dbReference type="Proteomes" id="UP000604001"/>
    </source>
</evidence>
<evidence type="ECO:0000256" key="2">
    <source>
        <dbReference type="SAM" id="Phobius"/>
    </source>
</evidence>
<evidence type="ECO:0000313" key="4">
    <source>
        <dbReference type="EMBL" id="MBC2960794.1"/>
    </source>
</evidence>
<feature type="domain" description="VanZ-like" evidence="3">
    <location>
        <begin position="50"/>
        <end position="186"/>
    </location>
</feature>
<dbReference type="PANTHER" id="PTHR36834:SF1">
    <property type="entry name" value="INTEGRAL MEMBRANE PROTEIN"/>
    <property type="match status" value="1"/>
</dbReference>
<reference evidence="4 5" key="1">
    <citation type="submission" date="2020-08" db="EMBL/GenBank/DDBJ databases">
        <title>novel species in genus Nocardioides.</title>
        <authorList>
            <person name="Zhang G."/>
        </authorList>
    </citation>
    <scope>NUCLEOTIDE SEQUENCE [LARGE SCALE GENOMIC DNA]</scope>
    <source>
        <strain evidence="4 5">SC8A-24</strain>
    </source>
</reference>
<dbReference type="Pfam" id="PF04892">
    <property type="entry name" value="VanZ"/>
    <property type="match status" value="1"/>
</dbReference>
<sequence length="389" mass="41815">MDPWVWPAYVGVVLGASALLFLLVPILAYQYRRYGQFTPRRALGAAAVSVYGTSLLAYTFLPLPDSRGDWCATASASPQWRPFQFITDIADAAAGTGPLQLLSSRVTLQVLFNVVLFVPWGLMVRGFWGRSAAFAAWSGLLASVVIESTQLTGVWGTYHCAYRVGDVDDLITNGLGALVGAVLTPWVLWWMPRPRSFDDTRQLPRPVSSGRRWLGMALDLAAFNALGLALVVSYRLAALATTGRLPSTHPLVEAALITLVPAFCVFVLPAWHGTGASPGQRAARLEPVWDHGPSTSRRLLRAMSVAGTYSLTQFYVRWQPESVGATAAQAAGTLLLLAAFVAVPLTQQRGLSGVLTGARFEDERTAMPGPSATPDGVATGHRPAGPRER</sequence>